<gene>
    <name evidence="1" type="ORF">MUK42_19388</name>
</gene>
<dbReference type="EMBL" id="CP097507">
    <property type="protein sequence ID" value="URE04004.1"/>
    <property type="molecule type" value="Genomic_DNA"/>
</dbReference>
<accession>A0A9E7FX38</accession>
<dbReference type="OrthoDB" id="2019504at2759"/>
<dbReference type="AlphaFoldDB" id="A0A9E7FX38"/>
<evidence type="ECO:0000313" key="2">
    <source>
        <dbReference type="Proteomes" id="UP001055439"/>
    </source>
</evidence>
<proteinExistence type="predicted"/>
<protein>
    <submittedName>
        <fullName evidence="1">Uncharacterized protein</fullName>
    </submittedName>
</protein>
<dbReference type="Proteomes" id="UP001055439">
    <property type="component" value="Chromosome 5"/>
</dbReference>
<sequence length="64" mass="7083">MDLLDALNASTKSINDMLKDHFGLTLYMLNPTTHVKLGTVSPLFMLVVKDGRRGVMEDATTMTI</sequence>
<keyword evidence="2" id="KW-1185">Reference proteome</keyword>
<organism evidence="1 2">
    <name type="scientific">Musa troglodytarum</name>
    <name type="common">fe'i banana</name>
    <dbReference type="NCBI Taxonomy" id="320322"/>
    <lineage>
        <taxon>Eukaryota</taxon>
        <taxon>Viridiplantae</taxon>
        <taxon>Streptophyta</taxon>
        <taxon>Embryophyta</taxon>
        <taxon>Tracheophyta</taxon>
        <taxon>Spermatophyta</taxon>
        <taxon>Magnoliopsida</taxon>
        <taxon>Liliopsida</taxon>
        <taxon>Zingiberales</taxon>
        <taxon>Musaceae</taxon>
        <taxon>Musa</taxon>
    </lineage>
</organism>
<reference evidence="1" key="1">
    <citation type="submission" date="2022-05" db="EMBL/GenBank/DDBJ databases">
        <title>The Musa troglodytarum L. genome provides insights into the mechanism of non-climacteric behaviour and enrichment of carotenoids.</title>
        <authorList>
            <person name="Wang J."/>
        </authorList>
    </citation>
    <scope>NUCLEOTIDE SEQUENCE</scope>
    <source>
        <tissue evidence="1">Leaf</tissue>
    </source>
</reference>
<evidence type="ECO:0000313" key="1">
    <source>
        <dbReference type="EMBL" id="URE04004.1"/>
    </source>
</evidence>
<name>A0A9E7FX38_9LILI</name>